<comment type="subcellular location">
    <subcellularLocation>
        <location evidence="4">Cytoplasm</location>
    </subcellularLocation>
</comment>
<dbReference type="NCBIfam" id="TIGR00707">
    <property type="entry name" value="argD"/>
    <property type="match status" value="1"/>
</dbReference>
<keyword evidence="4" id="KW-0055">Arginine biosynthesis</keyword>
<comment type="subunit">
    <text evidence="4">Homodimer.</text>
</comment>
<comment type="function">
    <text evidence="4">Involved in both the arginine and lysine biosynthetic pathways.</text>
</comment>
<feature type="binding site" evidence="4">
    <location>
        <position position="281"/>
    </location>
    <ligand>
        <name>pyridoxal 5'-phosphate</name>
        <dbReference type="ChEBI" id="CHEBI:597326"/>
    </ligand>
</feature>
<dbReference type="InterPro" id="IPR050103">
    <property type="entry name" value="Class-III_PLP-dep_AT"/>
</dbReference>
<dbReference type="CDD" id="cd00610">
    <property type="entry name" value="OAT_like"/>
    <property type="match status" value="1"/>
</dbReference>
<proteinExistence type="inferred from homology"/>
<dbReference type="NCBIfam" id="TIGR03246">
    <property type="entry name" value="arg_catab_astC"/>
    <property type="match status" value="1"/>
</dbReference>
<keyword evidence="6" id="KW-1185">Reference proteome</keyword>
<dbReference type="PANTHER" id="PTHR11986">
    <property type="entry name" value="AMINOTRANSFERASE CLASS III"/>
    <property type="match status" value="1"/>
</dbReference>
<evidence type="ECO:0000313" key="6">
    <source>
        <dbReference type="Proteomes" id="UP001058553"/>
    </source>
</evidence>
<dbReference type="NCBIfam" id="NF002325">
    <property type="entry name" value="PRK01278.1"/>
    <property type="match status" value="1"/>
</dbReference>
<dbReference type="SUPFAM" id="SSF53383">
    <property type="entry name" value="PLP-dependent transferases"/>
    <property type="match status" value="1"/>
</dbReference>
<dbReference type="InterPro" id="IPR015424">
    <property type="entry name" value="PyrdxlP-dep_Trfase"/>
</dbReference>
<name>A0ABY5XD55_ERWPY</name>
<dbReference type="NCBIfam" id="NF009047">
    <property type="entry name" value="PRK12381.1"/>
    <property type="match status" value="1"/>
</dbReference>
<reference evidence="5" key="1">
    <citation type="submission" date="2022-07" db="EMBL/GenBank/DDBJ databases">
        <title>Genetic diversity of Erwinia pyrifoliae.</title>
        <authorList>
            <person name="Park D.S."/>
            <person name="Ham H."/>
        </authorList>
    </citation>
    <scope>NUCLEOTIDE SEQUENCE</scope>
    <source>
        <strain evidence="5">CP201486</strain>
    </source>
</reference>
<feature type="modified residue" description="N6-(pyridoxal phosphate)lysine" evidence="4">
    <location>
        <position position="252"/>
    </location>
</feature>
<organism evidence="5 6">
    <name type="scientific">Erwinia pyrifoliae</name>
    <dbReference type="NCBI Taxonomy" id="79967"/>
    <lineage>
        <taxon>Bacteria</taxon>
        <taxon>Pseudomonadati</taxon>
        <taxon>Pseudomonadota</taxon>
        <taxon>Gammaproteobacteria</taxon>
        <taxon>Enterobacterales</taxon>
        <taxon>Erwiniaceae</taxon>
        <taxon>Erwinia</taxon>
    </lineage>
</organism>
<evidence type="ECO:0000256" key="4">
    <source>
        <dbReference type="HAMAP-Rule" id="MF_01107"/>
    </source>
</evidence>
<feature type="binding site" evidence="4">
    <location>
        <position position="141"/>
    </location>
    <ligand>
        <name>N(2)-acetyl-L-ornithine</name>
        <dbReference type="ChEBI" id="CHEBI:57805"/>
    </ligand>
</feature>
<dbReference type="Proteomes" id="UP001058553">
    <property type="component" value="Chromosome"/>
</dbReference>
<dbReference type="RefSeq" id="WP_012668246.1">
    <property type="nucleotide sequence ID" value="NZ_CP023567.1"/>
</dbReference>
<keyword evidence="4" id="KW-0457">Lysine biosynthesis</keyword>
<sequence>MQLSVTRQDFDQWIVPTYAPANFVPVRAGGSTLWDQQGKSYIDFAGGIAVNALGHAHPQLQKALQQQAGKLWHTGNGYTNEPILRLAKQLIDATFADRVFFCNSGAEANEAALKLARKAAIDKGQEHKNGIVAFNNAFHGRTLFTVSAGGQPAYSKDFAPLPGGITHAPYNDLAAAAALINPQTCAVIVEPVQGEGGVIPAETAFLQGLRELCDQQGALLIFDEVQSGMGRTGSLYAYMHYGVTPDVLTTAKALGGGFPMAAMLTTEALAAHLNVGSHGTTYGGNPLAGAVGSKVMELVNCPEVLRGVSERHRWFVAALQAINQRLQMFSEIRGLGLLIGCELSQNYSGKAKLINQAAAREGLMILIAGPDVVRFAPSLIISQREVQEGLVRFERACRAVAEGAGA</sequence>
<dbReference type="InterPro" id="IPR049704">
    <property type="entry name" value="Aminotrans_3_PPA_site"/>
</dbReference>
<feature type="binding site" evidence="4">
    <location>
        <begin position="223"/>
        <end position="226"/>
    </location>
    <ligand>
        <name>pyridoxal 5'-phosphate</name>
        <dbReference type="ChEBI" id="CHEBI:597326"/>
    </ligand>
</feature>
<keyword evidence="3 4" id="KW-0663">Pyridoxal phosphate</keyword>
<dbReference type="EMBL" id="CP103445">
    <property type="protein sequence ID" value="UWS35286.1"/>
    <property type="molecule type" value="Genomic_DNA"/>
</dbReference>
<keyword evidence="4" id="KW-0963">Cytoplasm</keyword>
<dbReference type="EC" id="2.6.1.17" evidence="4"/>
<dbReference type="InterPro" id="IPR004636">
    <property type="entry name" value="AcOrn/SuccOrn_fam"/>
</dbReference>
<gene>
    <name evidence="4" type="primary">argD</name>
    <name evidence="4" type="synonym">dapC</name>
    <name evidence="5" type="ORF">NYP84_09175</name>
</gene>
<comment type="pathway">
    <text evidence="4">Amino-acid biosynthesis; L-lysine biosynthesis via DAP pathway; LL-2,6-diaminopimelate from (S)-tetrahydrodipicolinate (succinylase route): step 2/3.</text>
</comment>
<dbReference type="InterPro" id="IPR005814">
    <property type="entry name" value="Aminotrans_3"/>
</dbReference>
<feature type="binding site" evidence="4">
    <location>
        <begin position="105"/>
        <end position="106"/>
    </location>
    <ligand>
        <name>pyridoxal 5'-phosphate</name>
        <dbReference type="ChEBI" id="CHEBI:597326"/>
    </ligand>
</feature>
<feature type="binding site" evidence="4">
    <location>
        <position position="280"/>
    </location>
    <ligand>
        <name>N(2)-acetyl-L-ornithine</name>
        <dbReference type="ChEBI" id="CHEBI:57805"/>
    </ligand>
</feature>
<comment type="catalytic activity">
    <reaction evidence="4">
        <text>N-succinyl-(2S,6S)-2,6-diaminopimelate + 2-oxoglutarate = (S)-2-succinylamino-6-oxoheptanedioate + L-glutamate</text>
        <dbReference type="Rhea" id="RHEA:11960"/>
        <dbReference type="ChEBI" id="CHEBI:15685"/>
        <dbReference type="ChEBI" id="CHEBI:16810"/>
        <dbReference type="ChEBI" id="CHEBI:29985"/>
        <dbReference type="ChEBI" id="CHEBI:58087"/>
        <dbReference type="EC" id="2.6.1.17"/>
    </reaction>
</comment>
<dbReference type="InterPro" id="IPR015421">
    <property type="entry name" value="PyrdxlP-dep_Trfase_major"/>
</dbReference>
<dbReference type="Gene3D" id="3.40.640.10">
    <property type="entry name" value="Type I PLP-dependent aspartate aminotransferase-like (Major domain)"/>
    <property type="match status" value="1"/>
</dbReference>
<dbReference type="PANTHER" id="PTHR11986:SF113">
    <property type="entry name" value="SUCCINYLORNITHINE TRANSAMINASE"/>
    <property type="match status" value="1"/>
</dbReference>
<evidence type="ECO:0000256" key="3">
    <source>
        <dbReference type="ARBA" id="ARBA00022898"/>
    </source>
</evidence>
<comment type="cofactor">
    <cofactor evidence="4">
        <name>pyridoxal 5'-phosphate</name>
        <dbReference type="ChEBI" id="CHEBI:597326"/>
    </cofactor>
    <text evidence="4">Binds 1 pyridoxal phosphate per subunit.</text>
</comment>
<dbReference type="PIRSF" id="PIRSF000521">
    <property type="entry name" value="Transaminase_4ab_Lys_Orn"/>
    <property type="match status" value="1"/>
</dbReference>
<keyword evidence="1 4" id="KW-0032">Aminotransferase</keyword>
<comment type="pathway">
    <text evidence="4">Amino-acid biosynthesis; L-arginine biosynthesis; N(2)-acetyl-L-ornithine from L-glutamate: step 4/4.</text>
</comment>
<dbReference type="InterPro" id="IPR017652">
    <property type="entry name" value="Ac/SucOrn_transaminase_bac"/>
</dbReference>
<accession>A0ABY5XD55</accession>
<comment type="catalytic activity">
    <reaction evidence="4">
        <text>N(2)-acetyl-L-ornithine + 2-oxoglutarate = N-acetyl-L-glutamate 5-semialdehyde + L-glutamate</text>
        <dbReference type="Rhea" id="RHEA:18049"/>
        <dbReference type="ChEBI" id="CHEBI:16810"/>
        <dbReference type="ChEBI" id="CHEBI:29123"/>
        <dbReference type="ChEBI" id="CHEBI:29985"/>
        <dbReference type="ChEBI" id="CHEBI:57805"/>
        <dbReference type="EC" id="2.6.1.11"/>
    </reaction>
</comment>
<dbReference type="Gene3D" id="3.90.1150.10">
    <property type="entry name" value="Aspartate Aminotransferase, domain 1"/>
    <property type="match status" value="1"/>
</dbReference>
<dbReference type="PROSITE" id="PS00600">
    <property type="entry name" value="AA_TRANSFER_CLASS_3"/>
    <property type="match status" value="1"/>
</dbReference>
<evidence type="ECO:0000256" key="2">
    <source>
        <dbReference type="ARBA" id="ARBA00022679"/>
    </source>
</evidence>
<comment type="similarity">
    <text evidence="4">Belongs to the class-III pyridoxal-phosphate-dependent aminotransferase family. ArgD subfamily.</text>
</comment>
<evidence type="ECO:0000256" key="1">
    <source>
        <dbReference type="ARBA" id="ARBA00022576"/>
    </source>
</evidence>
<dbReference type="NCBIfam" id="NF003468">
    <property type="entry name" value="PRK05093.1"/>
    <property type="match status" value="1"/>
</dbReference>
<dbReference type="GeneID" id="92236895"/>
<dbReference type="InterPro" id="IPR015422">
    <property type="entry name" value="PyrdxlP-dep_Trfase_small"/>
</dbReference>
<protein>
    <recommendedName>
        <fullName evidence="4">Acetylornithine/succinyldiaminopimelate aminotransferase</fullName>
        <shortName evidence="4">ACOAT</shortName>
        <shortName evidence="4">DapATase</shortName>
        <shortName evidence="4">Succinyldiaminopimelate transferase</shortName>
        <ecNumber evidence="4">2.6.1.11</ecNumber>
        <ecNumber evidence="4">2.6.1.17</ecNumber>
    </recommendedName>
</protein>
<keyword evidence="4" id="KW-0028">Amino-acid biosynthesis</keyword>
<keyword evidence="2 4" id="KW-0808">Transferase</keyword>
<dbReference type="EC" id="2.6.1.11" evidence="4"/>
<evidence type="ECO:0000313" key="5">
    <source>
        <dbReference type="EMBL" id="UWS35286.1"/>
    </source>
</evidence>
<dbReference type="HAMAP" id="MF_01107">
    <property type="entry name" value="ArgD_aminotrans_3"/>
    <property type="match status" value="1"/>
</dbReference>
<feature type="binding site" evidence="4">
    <location>
        <position position="138"/>
    </location>
    <ligand>
        <name>pyridoxal 5'-phosphate</name>
        <dbReference type="ChEBI" id="CHEBI:597326"/>
    </ligand>
</feature>
<dbReference type="Pfam" id="PF00202">
    <property type="entry name" value="Aminotran_3"/>
    <property type="match status" value="1"/>
</dbReference>